<dbReference type="GO" id="GO:0016567">
    <property type="term" value="P:protein ubiquitination"/>
    <property type="evidence" value="ECO:0007669"/>
    <property type="project" value="TreeGrafter"/>
</dbReference>
<dbReference type="InterPro" id="IPR013083">
    <property type="entry name" value="Znf_RING/FYVE/PHD"/>
</dbReference>
<keyword evidence="1" id="KW-0479">Metal-binding</keyword>
<evidence type="ECO:0000256" key="4">
    <source>
        <dbReference type="PROSITE-ProRule" id="PRU00175"/>
    </source>
</evidence>
<sequence>QDSSIKCIKCEEEFNNISRRPKALPCSHNMCTPCIENYIESNMKECIVCNKSFDATSAEDIPVNTAVENLIVCISQFKVDILKKYMGRLKPNTSTLNKYVSNKTEIITKNEEQVQILQKDIEDDTKTKDEALKDITENKIMSHEIKAYIEKINIENDGNINSVNGSEVDAKIETLKEHIKSIEEKYEHQFGV</sequence>
<proteinExistence type="predicted"/>
<dbReference type="InterPro" id="IPR051435">
    <property type="entry name" value="RING_finger_E3_ubiq-ligases"/>
</dbReference>
<evidence type="ECO:0000256" key="1">
    <source>
        <dbReference type="ARBA" id="ARBA00022723"/>
    </source>
</evidence>
<name>A0AAV2QJY5_MEGNR</name>
<evidence type="ECO:0000313" key="6">
    <source>
        <dbReference type="EMBL" id="CAL4084313.1"/>
    </source>
</evidence>
<dbReference type="PROSITE" id="PS00518">
    <property type="entry name" value="ZF_RING_1"/>
    <property type="match status" value="1"/>
</dbReference>
<gene>
    <name evidence="6" type="ORF">MNOR_LOCUS12385</name>
</gene>
<keyword evidence="7" id="KW-1185">Reference proteome</keyword>
<dbReference type="PROSITE" id="PS50089">
    <property type="entry name" value="ZF_RING_2"/>
    <property type="match status" value="1"/>
</dbReference>
<evidence type="ECO:0000313" key="7">
    <source>
        <dbReference type="Proteomes" id="UP001497623"/>
    </source>
</evidence>
<dbReference type="InterPro" id="IPR001841">
    <property type="entry name" value="Znf_RING"/>
</dbReference>
<accession>A0AAV2QJY5</accession>
<dbReference type="Proteomes" id="UP001497623">
    <property type="component" value="Unassembled WGS sequence"/>
</dbReference>
<dbReference type="Gene3D" id="3.30.40.10">
    <property type="entry name" value="Zinc/RING finger domain, C3HC4 (zinc finger)"/>
    <property type="match status" value="1"/>
</dbReference>
<dbReference type="SMART" id="SM00184">
    <property type="entry name" value="RING"/>
    <property type="match status" value="1"/>
</dbReference>
<dbReference type="AlphaFoldDB" id="A0AAV2QJY5"/>
<dbReference type="GO" id="GO:0008270">
    <property type="term" value="F:zinc ion binding"/>
    <property type="evidence" value="ECO:0007669"/>
    <property type="project" value="UniProtKB-KW"/>
</dbReference>
<keyword evidence="3" id="KW-0862">Zinc</keyword>
<dbReference type="EMBL" id="CAXKWB010006770">
    <property type="protein sequence ID" value="CAL4084313.1"/>
    <property type="molecule type" value="Genomic_DNA"/>
</dbReference>
<evidence type="ECO:0000256" key="3">
    <source>
        <dbReference type="ARBA" id="ARBA00022833"/>
    </source>
</evidence>
<evidence type="ECO:0000259" key="5">
    <source>
        <dbReference type="PROSITE" id="PS50089"/>
    </source>
</evidence>
<organism evidence="6 7">
    <name type="scientific">Meganyctiphanes norvegica</name>
    <name type="common">Northern krill</name>
    <name type="synonym">Thysanopoda norvegica</name>
    <dbReference type="NCBI Taxonomy" id="48144"/>
    <lineage>
        <taxon>Eukaryota</taxon>
        <taxon>Metazoa</taxon>
        <taxon>Ecdysozoa</taxon>
        <taxon>Arthropoda</taxon>
        <taxon>Crustacea</taxon>
        <taxon>Multicrustacea</taxon>
        <taxon>Malacostraca</taxon>
        <taxon>Eumalacostraca</taxon>
        <taxon>Eucarida</taxon>
        <taxon>Euphausiacea</taxon>
        <taxon>Euphausiidae</taxon>
        <taxon>Meganyctiphanes</taxon>
    </lineage>
</organism>
<dbReference type="Pfam" id="PF00097">
    <property type="entry name" value="zf-C3HC4"/>
    <property type="match status" value="1"/>
</dbReference>
<dbReference type="SUPFAM" id="SSF57850">
    <property type="entry name" value="RING/U-box"/>
    <property type="match status" value="1"/>
</dbReference>
<dbReference type="PANTHER" id="PTHR22791">
    <property type="entry name" value="RING-TYPE DOMAIN-CONTAINING PROTEIN"/>
    <property type="match status" value="1"/>
</dbReference>
<dbReference type="PANTHER" id="PTHR22791:SF6">
    <property type="entry name" value="RING-TYPE DOMAIN-CONTAINING PROTEIN"/>
    <property type="match status" value="1"/>
</dbReference>
<keyword evidence="2 4" id="KW-0863">Zinc-finger</keyword>
<protein>
    <recommendedName>
        <fullName evidence="5">RING-type domain-containing protein</fullName>
    </recommendedName>
</protein>
<dbReference type="InterPro" id="IPR017907">
    <property type="entry name" value="Znf_RING_CS"/>
</dbReference>
<feature type="non-terminal residue" evidence="6">
    <location>
        <position position="192"/>
    </location>
</feature>
<dbReference type="InterPro" id="IPR018957">
    <property type="entry name" value="Znf_C3HC4_RING-type"/>
</dbReference>
<comment type="caution">
    <text evidence="6">The sequence shown here is derived from an EMBL/GenBank/DDBJ whole genome shotgun (WGS) entry which is preliminary data.</text>
</comment>
<reference evidence="6 7" key="1">
    <citation type="submission" date="2024-05" db="EMBL/GenBank/DDBJ databases">
        <authorList>
            <person name="Wallberg A."/>
        </authorList>
    </citation>
    <scope>NUCLEOTIDE SEQUENCE [LARGE SCALE GENOMIC DNA]</scope>
</reference>
<feature type="domain" description="RING-type" evidence="5">
    <location>
        <begin position="7"/>
        <end position="50"/>
    </location>
</feature>
<dbReference type="GO" id="GO:0061630">
    <property type="term" value="F:ubiquitin protein ligase activity"/>
    <property type="evidence" value="ECO:0007669"/>
    <property type="project" value="TreeGrafter"/>
</dbReference>
<evidence type="ECO:0000256" key="2">
    <source>
        <dbReference type="ARBA" id="ARBA00022771"/>
    </source>
</evidence>
<feature type="non-terminal residue" evidence="6">
    <location>
        <position position="1"/>
    </location>
</feature>